<dbReference type="PANTHER" id="PTHR46797">
    <property type="entry name" value="HTH-TYPE TRANSCRIPTIONAL REGULATOR"/>
    <property type="match status" value="1"/>
</dbReference>
<dbReference type="SUPFAM" id="SSF47413">
    <property type="entry name" value="lambda repressor-like DNA-binding domains"/>
    <property type="match status" value="1"/>
</dbReference>
<evidence type="ECO:0000259" key="2">
    <source>
        <dbReference type="PROSITE" id="PS50943"/>
    </source>
</evidence>
<dbReference type="Pfam" id="PF07883">
    <property type="entry name" value="Cupin_2"/>
    <property type="match status" value="1"/>
</dbReference>
<organism evidence="3 4">
    <name type="scientific">Selenihalanaerobacter shriftii</name>
    <dbReference type="NCBI Taxonomy" id="142842"/>
    <lineage>
        <taxon>Bacteria</taxon>
        <taxon>Bacillati</taxon>
        <taxon>Bacillota</taxon>
        <taxon>Clostridia</taxon>
        <taxon>Halanaerobiales</taxon>
        <taxon>Halobacteroidaceae</taxon>
        <taxon>Selenihalanaerobacter</taxon>
    </lineage>
</organism>
<dbReference type="InterPro" id="IPR013096">
    <property type="entry name" value="Cupin_2"/>
</dbReference>
<accession>A0A1T4PJ23</accession>
<dbReference type="RefSeq" id="WP_078810660.1">
    <property type="nucleotide sequence ID" value="NZ_FUWM01000019.1"/>
</dbReference>
<dbReference type="Gene3D" id="2.60.120.10">
    <property type="entry name" value="Jelly Rolls"/>
    <property type="match status" value="1"/>
</dbReference>
<dbReference type="PROSITE" id="PS50943">
    <property type="entry name" value="HTH_CROC1"/>
    <property type="match status" value="1"/>
</dbReference>
<dbReference type="Pfam" id="PF01381">
    <property type="entry name" value="HTH_3"/>
    <property type="match status" value="1"/>
</dbReference>
<feature type="domain" description="HTH cro/C1-type" evidence="2">
    <location>
        <begin position="11"/>
        <end position="65"/>
    </location>
</feature>
<dbReference type="PANTHER" id="PTHR46797:SF1">
    <property type="entry name" value="METHYLPHOSPHONATE SYNTHASE"/>
    <property type="match status" value="1"/>
</dbReference>
<dbReference type="InterPro" id="IPR011051">
    <property type="entry name" value="RmlC_Cupin_sf"/>
</dbReference>
<dbReference type="AlphaFoldDB" id="A0A1T4PJ23"/>
<dbReference type="CDD" id="cd02209">
    <property type="entry name" value="cupin_XRE_C"/>
    <property type="match status" value="1"/>
</dbReference>
<evidence type="ECO:0000313" key="4">
    <source>
        <dbReference type="Proteomes" id="UP000190625"/>
    </source>
</evidence>
<dbReference type="InterPro" id="IPR014710">
    <property type="entry name" value="RmlC-like_jellyroll"/>
</dbReference>
<dbReference type="Gene3D" id="1.10.260.40">
    <property type="entry name" value="lambda repressor-like DNA-binding domains"/>
    <property type="match status" value="1"/>
</dbReference>
<dbReference type="CDD" id="cd00093">
    <property type="entry name" value="HTH_XRE"/>
    <property type="match status" value="1"/>
</dbReference>
<dbReference type="InterPro" id="IPR010982">
    <property type="entry name" value="Lambda_DNA-bd_dom_sf"/>
</dbReference>
<dbReference type="STRING" id="142842.SAMN02745118_02190"/>
<dbReference type="OrthoDB" id="9814553at2"/>
<dbReference type="EMBL" id="FUWM01000019">
    <property type="protein sequence ID" value="SJZ91499.1"/>
    <property type="molecule type" value="Genomic_DNA"/>
</dbReference>
<keyword evidence="1" id="KW-0238">DNA-binding</keyword>
<proteinExistence type="predicted"/>
<dbReference type="Proteomes" id="UP000190625">
    <property type="component" value="Unassembled WGS sequence"/>
</dbReference>
<name>A0A1T4PJ23_9FIRM</name>
<evidence type="ECO:0000256" key="1">
    <source>
        <dbReference type="ARBA" id="ARBA00023125"/>
    </source>
</evidence>
<dbReference type="InterPro" id="IPR001387">
    <property type="entry name" value="Cro/C1-type_HTH"/>
</dbReference>
<sequence length="182" mass="20458">MDKKKELGRRVREKRKERDLSLAKLADKVGCTSSFLSQVERGMADPSITSLRKIAQALNVPIFYFLLDSNEHSPVVRKNERKVLAFPSNLTFELLSPDLQRDLEVIYASLEPGAYTCEEPLSHPGEECTLVLEGKMEIKIGDESYQLDAGDSVYYYSSIPHKITSTGKKDLVFVSAITPPDF</sequence>
<evidence type="ECO:0000313" key="3">
    <source>
        <dbReference type="EMBL" id="SJZ91499.1"/>
    </source>
</evidence>
<reference evidence="4" key="1">
    <citation type="submission" date="2017-02" db="EMBL/GenBank/DDBJ databases">
        <authorList>
            <person name="Varghese N."/>
            <person name="Submissions S."/>
        </authorList>
    </citation>
    <scope>NUCLEOTIDE SEQUENCE [LARGE SCALE GENOMIC DNA]</scope>
    <source>
        <strain evidence="4">ATCC BAA-73</strain>
    </source>
</reference>
<dbReference type="GO" id="GO:0003677">
    <property type="term" value="F:DNA binding"/>
    <property type="evidence" value="ECO:0007669"/>
    <property type="project" value="UniProtKB-KW"/>
</dbReference>
<dbReference type="GO" id="GO:0005829">
    <property type="term" value="C:cytosol"/>
    <property type="evidence" value="ECO:0007669"/>
    <property type="project" value="TreeGrafter"/>
</dbReference>
<dbReference type="InterPro" id="IPR050807">
    <property type="entry name" value="TransReg_Diox_bact_type"/>
</dbReference>
<keyword evidence="4" id="KW-1185">Reference proteome</keyword>
<dbReference type="SUPFAM" id="SSF51182">
    <property type="entry name" value="RmlC-like cupins"/>
    <property type="match status" value="1"/>
</dbReference>
<dbReference type="SMART" id="SM00530">
    <property type="entry name" value="HTH_XRE"/>
    <property type="match status" value="1"/>
</dbReference>
<dbReference type="GO" id="GO:0003700">
    <property type="term" value="F:DNA-binding transcription factor activity"/>
    <property type="evidence" value="ECO:0007669"/>
    <property type="project" value="TreeGrafter"/>
</dbReference>
<gene>
    <name evidence="3" type="ORF">SAMN02745118_02190</name>
</gene>
<protein>
    <submittedName>
        <fullName evidence="3">Transcriptional regulator, XRE family with cupin sensor</fullName>
    </submittedName>
</protein>